<evidence type="ECO:0000256" key="8">
    <source>
        <dbReference type="RuleBase" id="RU361189"/>
    </source>
</evidence>
<dbReference type="AlphaFoldDB" id="A0A287D1D1"/>
<comment type="similarity">
    <text evidence="2 8">Belongs to the V-ATPase 116 kDa subunit family.</text>
</comment>
<dbReference type="STRING" id="43179.ENSSTOP00000027396"/>
<dbReference type="GO" id="GO:0051117">
    <property type="term" value="F:ATPase binding"/>
    <property type="evidence" value="ECO:0007669"/>
    <property type="project" value="TreeGrafter"/>
</dbReference>
<evidence type="ECO:0000256" key="4">
    <source>
        <dbReference type="ARBA" id="ARBA00022692"/>
    </source>
</evidence>
<dbReference type="GO" id="GO:0046961">
    <property type="term" value="F:proton-transporting ATPase activity, rotational mechanism"/>
    <property type="evidence" value="ECO:0007669"/>
    <property type="project" value="InterPro"/>
</dbReference>
<evidence type="ECO:0000256" key="7">
    <source>
        <dbReference type="ARBA" id="ARBA00023136"/>
    </source>
</evidence>
<keyword evidence="5 8" id="KW-1133">Transmembrane helix</keyword>
<accession>A0A287D1D1</accession>
<dbReference type="Pfam" id="PF01496">
    <property type="entry name" value="V_ATPase_I"/>
    <property type="match status" value="1"/>
</dbReference>
<keyword evidence="8" id="KW-0375">Hydrogen ion transport</keyword>
<name>A0A287D1D1_ICTTR</name>
<keyword evidence="6 8" id="KW-0406">Ion transport</keyword>
<organism evidence="9 10">
    <name type="scientific">Ictidomys tridecemlineatus</name>
    <name type="common">Thirteen-lined ground squirrel</name>
    <name type="synonym">Spermophilus tridecemlineatus</name>
    <dbReference type="NCBI Taxonomy" id="43179"/>
    <lineage>
        <taxon>Eukaryota</taxon>
        <taxon>Metazoa</taxon>
        <taxon>Chordata</taxon>
        <taxon>Craniata</taxon>
        <taxon>Vertebrata</taxon>
        <taxon>Euteleostomi</taxon>
        <taxon>Mammalia</taxon>
        <taxon>Eutheria</taxon>
        <taxon>Euarchontoglires</taxon>
        <taxon>Glires</taxon>
        <taxon>Rodentia</taxon>
        <taxon>Sciuromorpha</taxon>
        <taxon>Sciuridae</taxon>
        <taxon>Xerinae</taxon>
        <taxon>Marmotini</taxon>
        <taxon>Ictidomys</taxon>
    </lineage>
</organism>
<evidence type="ECO:0000256" key="5">
    <source>
        <dbReference type="ARBA" id="ARBA00022989"/>
    </source>
</evidence>
<dbReference type="GO" id="GO:0005886">
    <property type="term" value="C:plasma membrane"/>
    <property type="evidence" value="ECO:0007669"/>
    <property type="project" value="TreeGrafter"/>
</dbReference>
<dbReference type="GO" id="GO:0016471">
    <property type="term" value="C:vacuolar proton-transporting V-type ATPase complex"/>
    <property type="evidence" value="ECO:0007669"/>
    <property type="project" value="TreeGrafter"/>
</dbReference>
<dbReference type="PANTHER" id="PTHR11629:SF22">
    <property type="entry name" value="V-TYPE PROTON ATPASE 116 KDA SUBUNIT A 2"/>
    <property type="match status" value="1"/>
</dbReference>
<keyword evidence="3 8" id="KW-0813">Transport</keyword>
<evidence type="ECO:0000256" key="1">
    <source>
        <dbReference type="ARBA" id="ARBA00004141"/>
    </source>
</evidence>
<reference evidence="9" key="2">
    <citation type="submission" date="2025-08" db="UniProtKB">
        <authorList>
            <consortium name="Ensembl"/>
        </authorList>
    </citation>
    <scope>IDENTIFICATION</scope>
</reference>
<reference evidence="10" key="1">
    <citation type="submission" date="2011-11" db="EMBL/GenBank/DDBJ databases">
        <title>The Draft Genome of Spermophilus tridecemlineatus.</title>
        <authorList>
            <consortium name="The Broad Institute Genome Assembly &amp; Analysis Group"/>
            <consortium name="Computational R&amp;D Group"/>
            <consortium name="and Sequencing Platform"/>
            <person name="Di Palma F."/>
            <person name="Alfoldi J."/>
            <person name="Johnson J."/>
            <person name="Berlin A."/>
            <person name="Gnerre S."/>
            <person name="Jaffe D."/>
            <person name="MacCallum I."/>
            <person name="Young S."/>
            <person name="Walker B.J."/>
            <person name="Lindblad-Toh K."/>
        </authorList>
    </citation>
    <scope>NUCLEOTIDE SEQUENCE [LARGE SCALE GENOMIC DNA]</scope>
</reference>
<evidence type="ECO:0000256" key="6">
    <source>
        <dbReference type="ARBA" id="ARBA00023065"/>
    </source>
</evidence>
<keyword evidence="4 8" id="KW-0812">Transmembrane</keyword>
<keyword evidence="7 8" id="KW-0472">Membrane</keyword>
<dbReference type="GO" id="GO:0033179">
    <property type="term" value="C:proton-transporting V-type ATPase, V0 domain"/>
    <property type="evidence" value="ECO:0007669"/>
    <property type="project" value="InterPro"/>
</dbReference>
<dbReference type="Proteomes" id="UP000005215">
    <property type="component" value="Unassembled WGS sequence"/>
</dbReference>
<comment type="subcellular location">
    <subcellularLocation>
        <location evidence="1">Membrane</location>
        <topology evidence="1">Multi-pass membrane protein</topology>
    </subcellularLocation>
</comment>
<evidence type="ECO:0000313" key="10">
    <source>
        <dbReference type="Proteomes" id="UP000005215"/>
    </source>
</evidence>
<dbReference type="Ensembl" id="ENSSTOT00000036185.1">
    <property type="protein sequence ID" value="ENSSTOP00000027396.1"/>
    <property type="gene ID" value="ENSSTOG00000031661.1"/>
</dbReference>
<dbReference type="GeneTree" id="ENSGT00950000182881"/>
<proteinExistence type="inferred from homology"/>
<evidence type="ECO:0000256" key="2">
    <source>
        <dbReference type="ARBA" id="ARBA00009904"/>
    </source>
</evidence>
<comment type="function">
    <text evidence="8">Essential component of the vacuolar proton pump (V-ATPase), a multimeric enzyme that catalyzes the translocation of protons across the membranes. Required for assembly and activity of the V-ATPase.</text>
</comment>
<keyword evidence="10" id="KW-1185">Reference proteome</keyword>
<dbReference type="GO" id="GO:0007035">
    <property type="term" value="P:vacuolar acidification"/>
    <property type="evidence" value="ECO:0007669"/>
    <property type="project" value="TreeGrafter"/>
</dbReference>
<feature type="transmembrane region" description="Helical" evidence="8">
    <location>
        <begin position="41"/>
        <end position="61"/>
    </location>
</feature>
<feature type="transmembrane region" description="Helical" evidence="8">
    <location>
        <begin position="73"/>
        <end position="103"/>
    </location>
</feature>
<dbReference type="EMBL" id="AGTP01113219">
    <property type="status" value="NOT_ANNOTATED_CDS"/>
    <property type="molecule type" value="Genomic_DNA"/>
</dbReference>
<reference evidence="9" key="3">
    <citation type="submission" date="2025-09" db="UniProtKB">
        <authorList>
            <consortium name="Ensembl"/>
        </authorList>
    </citation>
    <scope>IDENTIFICATION</scope>
</reference>
<protein>
    <recommendedName>
        <fullName evidence="8">V-type proton ATPase subunit a</fullName>
    </recommendedName>
</protein>
<dbReference type="InterPro" id="IPR002490">
    <property type="entry name" value="V-ATPase_116kDa_su"/>
</dbReference>
<evidence type="ECO:0000313" key="9">
    <source>
        <dbReference type="Ensembl" id="ENSSTOP00000027396.1"/>
    </source>
</evidence>
<dbReference type="InParanoid" id="A0A287D1D1"/>
<sequence length="136" mass="15505">MEDGCREMPCEEFHFGEILLTQVIHSIEYCLGFMSNTASYLRLWVLSLAHALLSDVLRAMLMRLGLQVYTTYVIALFAVLMIFILLIVKGLSAFLHAICLHWVEFQNKFYIGAGTKFVPFSFSLLSWKLSDSDNVA</sequence>
<evidence type="ECO:0000256" key="3">
    <source>
        <dbReference type="ARBA" id="ARBA00022448"/>
    </source>
</evidence>
<comment type="caution">
    <text evidence="8">Lacks conserved residue(s) required for the propagation of feature annotation.</text>
</comment>
<dbReference type="PANTHER" id="PTHR11629">
    <property type="entry name" value="VACUOLAR PROTON ATPASES"/>
    <property type="match status" value="1"/>
</dbReference>